<dbReference type="InterPro" id="IPR018060">
    <property type="entry name" value="HTH_AraC"/>
</dbReference>
<evidence type="ECO:0000256" key="1">
    <source>
        <dbReference type="ARBA" id="ARBA00023015"/>
    </source>
</evidence>
<keyword evidence="2" id="KW-0238">DNA-binding</keyword>
<gene>
    <name evidence="5" type="ORF">H9Q76_10060</name>
</gene>
<dbReference type="PROSITE" id="PS00041">
    <property type="entry name" value="HTH_ARAC_FAMILY_1"/>
    <property type="match status" value="1"/>
</dbReference>
<dbReference type="GO" id="GO:0003700">
    <property type="term" value="F:DNA-binding transcription factor activity"/>
    <property type="evidence" value="ECO:0007669"/>
    <property type="project" value="InterPro"/>
</dbReference>
<dbReference type="PROSITE" id="PS01124">
    <property type="entry name" value="HTH_ARAC_FAMILY_2"/>
    <property type="match status" value="1"/>
</dbReference>
<dbReference type="SMART" id="SM00342">
    <property type="entry name" value="HTH_ARAC"/>
    <property type="match status" value="1"/>
</dbReference>
<dbReference type="PANTHER" id="PTHR43280:SF34">
    <property type="entry name" value="ARAC-FAMILY TRANSCRIPTIONAL REGULATOR"/>
    <property type="match status" value="1"/>
</dbReference>
<name>A0A7G9FKJ8_9FIRM</name>
<keyword evidence="6" id="KW-1185">Reference proteome</keyword>
<protein>
    <submittedName>
        <fullName evidence="5">Helix-turn-helix transcriptional regulator</fullName>
    </submittedName>
</protein>
<dbReference type="Gene3D" id="1.10.10.60">
    <property type="entry name" value="Homeodomain-like"/>
    <property type="match status" value="2"/>
</dbReference>
<reference evidence="5 6" key="1">
    <citation type="submission" date="2020-08" db="EMBL/GenBank/DDBJ databases">
        <authorList>
            <person name="Liu C."/>
            <person name="Sun Q."/>
        </authorList>
    </citation>
    <scope>NUCLEOTIDE SEQUENCE [LARGE SCALE GENOMIC DNA]</scope>
    <source>
        <strain evidence="5 6">NSJ-4</strain>
    </source>
</reference>
<proteinExistence type="predicted"/>
<evidence type="ECO:0000256" key="3">
    <source>
        <dbReference type="ARBA" id="ARBA00023163"/>
    </source>
</evidence>
<dbReference type="AlphaFoldDB" id="A0A7G9FKJ8"/>
<feature type="domain" description="HTH araC/xylS-type" evidence="4">
    <location>
        <begin position="147"/>
        <end position="245"/>
    </location>
</feature>
<dbReference type="EMBL" id="CP060632">
    <property type="protein sequence ID" value="QNL99079.1"/>
    <property type="molecule type" value="Genomic_DNA"/>
</dbReference>
<dbReference type="InterPro" id="IPR018062">
    <property type="entry name" value="HTH_AraC-typ_CS"/>
</dbReference>
<dbReference type="InterPro" id="IPR009057">
    <property type="entry name" value="Homeodomain-like_sf"/>
</dbReference>
<evidence type="ECO:0000256" key="2">
    <source>
        <dbReference type="ARBA" id="ARBA00023125"/>
    </source>
</evidence>
<keyword evidence="3" id="KW-0804">Transcription</keyword>
<sequence>MNIDKEVNMKLFQQQQEQSRHLDYEKEFGIYKAIANGNMEEVKARHKEYEEHKGYTTGNDKNGVLSADPLQNAKYHFVILAAMTSRFCAQYGLPREIAYNMSDIFIQRMDVCKKKEEVDKIQTEMIMSYTKAMQDNRSKGIYSKQIVKCVDYIQANLQQELRLESIAEYLNMNPTYLSRLFKKEMDVSISAYIKTERLKTAAHLLQYSNYSISEISEYLNFSSQSHFTSSFQELYGLTPKKYRDLHTSCESPDLEEYES</sequence>
<dbReference type="PANTHER" id="PTHR43280">
    <property type="entry name" value="ARAC-FAMILY TRANSCRIPTIONAL REGULATOR"/>
    <property type="match status" value="1"/>
</dbReference>
<evidence type="ECO:0000313" key="5">
    <source>
        <dbReference type="EMBL" id="QNL99079.1"/>
    </source>
</evidence>
<dbReference type="KEGG" id="wcp:H9Q76_10060"/>
<dbReference type="InterPro" id="IPR020449">
    <property type="entry name" value="Tscrpt_reg_AraC-type_HTH"/>
</dbReference>
<dbReference type="Pfam" id="PF12833">
    <property type="entry name" value="HTH_18"/>
    <property type="match status" value="1"/>
</dbReference>
<dbReference type="GO" id="GO:0043565">
    <property type="term" value="F:sequence-specific DNA binding"/>
    <property type="evidence" value="ECO:0007669"/>
    <property type="project" value="InterPro"/>
</dbReference>
<dbReference type="PRINTS" id="PR00032">
    <property type="entry name" value="HTHARAC"/>
</dbReference>
<dbReference type="SUPFAM" id="SSF46689">
    <property type="entry name" value="Homeodomain-like"/>
    <property type="match status" value="2"/>
</dbReference>
<evidence type="ECO:0000259" key="4">
    <source>
        <dbReference type="PROSITE" id="PS01124"/>
    </source>
</evidence>
<dbReference type="RefSeq" id="WP_249321049.1">
    <property type="nucleotide sequence ID" value="NZ_CP060632.1"/>
</dbReference>
<evidence type="ECO:0000313" key="6">
    <source>
        <dbReference type="Proteomes" id="UP000515819"/>
    </source>
</evidence>
<keyword evidence="1" id="KW-0805">Transcription regulation</keyword>
<accession>A0A7G9FKJ8</accession>
<organism evidence="5 6">
    <name type="scientific">Wujia chipingensis</name>
    <dbReference type="NCBI Taxonomy" id="2763670"/>
    <lineage>
        <taxon>Bacteria</taxon>
        <taxon>Bacillati</taxon>
        <taxon>Bacillota</taxon>
        <taxon>Clostridia</taxon>
        <taxon>Lachnospirales</taxon>
        <taxon>Lachnospiraceae</taxon>
        <taxon>Wujia</taxon>
    </lineage>
</organism>
<dbReference type="Proteomes" id="UP000515819">
    <property type="component" value="Chromosome"/>
</dbReference>